<organism evidence="2 3">
    <name type="scientific">Goodfellowiella coeruleoviolacea</name>
    <dbReference type="NCBI Taxonomy" id="334858"/>
    <lineage>
        <taxon>Bacteria</taxon>
        <taxon>Bacillati</taxon>
        <taxon>Actinomycetota</taxon>
        <taxon>Actinomycetes</taxon>
        <taxon>Pseudonocardiales</taxon>
        <taxon>Pseudonocardiaceae</taxon>
        <taxon>Goodfellowiella</taxon>
    </lineage>
</organism>
<reference evidence="2" key="1">
    <citation type="submission" date="2022-06" db="EMBL/GenBank/DDBJ databases">
        <title>Genomic Encyclopedia of Archaeal and Bacterial Type Strains, Phase II (KMG-II): from individual species to whole genera.</title>
        <authorList>
            <person name="Goeker M."/>
        </authorList>
    </citation>
    <scope>NUCLEOTIDE SEQUENCE</scope>
    <source>
        <strain evidence="2">DSM 43935</strain>
    </source>
</reference>
<evidence type="ECO:0000313" key="3">
    <source>
        <dbReference type="Proteomes" id="UP001206128"/>
    </source>
</evidence>
<keyword evidence="3" id="KW-1185">Reference proteome</keyword>
<comment type="caution">
    <text evidence="2">The sequence shown here is derived from an EMBL/GenBank/DDBJ whole genome shotgun (WGS) entry which is preliminary data.</text>
</comment>
<feature type="region of interest" description="Disordered" evidence="1">
    <location>
        <begin position="65"/>
        <end position="112"/>
    </location>
</feature>
<dbReference type="AlphaFoldDB" id="A0AAE3GJ26"/>
<dbReference type="RefSeq" id="WP_253773501.1">
    <property type="nucleotide sequence ID" value="NZ_JAMTCK010000008.1"/>
</dbReference>
<evidence type="ECO:0000313" key="2">
    <source>
        <dbReference type="EMBL" id="MCP2167053.1"/>
    </source>
</evidence>
<accession>A0AAE3GJ26</accession>
<dbReference type="Proteomes" id="UP001206128">
    <property type="component" value="Unassembled WGS sequence"/>
</dbReference>
<feature type="compositionally biased region" description="Polar residues" evidence="1">
    <location>
        <begin position="65"/>
        <end position="78"/>
    </location>
</feature>
<gene>
    <name evidence="2" type="ORF">LX83_003925</name>
</gene>
<evidence type="ECO:0000256" key="1">
    <source>
        <dbReference type="SAM" id="MobiDB-lite"/>
    </source>
</evidence>
<dbReference type="EMBL" id="JAMTCK010000008">
    <property type="protein sequence ID" value="MCP2167053.1"/>
    <property type="molecule type" value="Genomic_DNA"/>
</dbReference>
<feature type="compositionally biased region" description="Basic and acidic residues" evidence="1">
    <location>
        <begin position="103"/>
        <end position="112"/>
    </location>
</feature>
<protein>
    <submittedName>
        <fullName evidence="2">ATP-grasp target RiPP</fullName>
    </submittedName>
</protein>
<name>A0AAE3GJ26_9PSEU</name>
<sequence length="112" mass="12104">MPITTETRLLAGELSSAEQRFPLPRPALTVPLATDASTEGIRPFGMRFFQPTGAAQAPELPAHRYSTTRQVSVDSTTGEPMVRTLNAWDRTTTGGADGNGPNVEEHKMDFCA</sequence>
<proteinExistence type="predicted"/>